<feature type="domain" description="Chromo" evidence="4">
    <location>
        <begin position="120"/>
        <end position="178"/>
    </location>
</feature>
<evidence type="ECO:0000259" key="4">
    <source>
        <dbReference type="PROSITE" id="PS50013"/>
    </source>
</evidence>
<dbReference type="Proteomes" id="UP001303046">
    <property type="component" value="Unassembled WGS sequence"/>
</dbReference>
<evidence type="ECO:0000256" key="2">
    <source>
        <dbReference type="ARBA" id="ARBA00023242"/>
    </source>
</evidence>
<evidence type="ECO:0000256" key="1">
    <source>
        <dbReference type="ARBA" id="ARBA00004123"/>
    </source>
</evidence>
<dbReference type="Pfam" id="PF00385">
    <property type="entry name" value="Chromo"/>
    <property type="match status" value="1"/>
</dbReference>
<dbReference type="InterPro" id="IPR023780">
    <property type="entry name" value="Chromo_domain"/>
</dbReference>
<sequence length="301" mass="35185">MRLIEAKNQEGNVSQTEKVFKLYWTRRHPAGNISTDDWEATHWKNIPVTRGKSAHLPTSALHWLSIPSDDELHVTQVAPLKRWKNYHQQTRKKEECGELDSDSHIGDTSDMAPHVERVRYLVEKILDTRKVKGEREYLILWQDYSIEEASWEKARHCECPDAIAAFYKERRAARFNKPYSRSAITTYTLRKKEEPPRPRVHRTRSSTNIEDGGRNVEITSEDQGEAAFHLYQIQSGRKIEALLGIKIKRSEIQYMVRYRGREPKDKRTEFVPSQVLRLYAVEDFVDCLEQLALANCEGMML</sequence>
<accession>A0ABR1DIN8</accession>
<evidence type="ECO:0000256" key="3">
    <source>
        <dbReference type="SAM" id="MobiDB-lite"/>
    </source>
</evidence>
<keyword evidence="6" id="KW-1185">Reference proteome</keyword>
<protein>
    <recommendedName>
        <fullName evidence="4">Chromo domain-containing protein</fullName>
    </recommendedName>
</protein>
<dbReference type="Gene3D" id="2.40.50.40">
    <property type="match status" value="1"/>
</dbReference>
<feature type="region of interest" description="Disordered" evidence="3">
    <location>
        <begin position="191"/>
        <end position="212"/>
    </location>
</feature>
<evidence type="ECO:0000313" key="6">
    <source>
        <dbReference type="Proteomes" id="UP001303046"/>
    </source>
</evidence>
<gene>
    <name evidence="5" type="primary">Necator_chrIV.g15449</name>
    <name evidence="5" type="ORF">RB195_002154</name>
</gene>
<dbReference type="InterPro" id="IPR000953">
    <property type="entry name" value="Chromo/chromo_shadow_dom"/>
</dbReference>
<dbReference type="InterPro" id="IPR016197">
    <property type="entry name" value="Chromo-like_dom_sf"/>
</dbReference>
<dbReference type="InterPro" id="IPR051219">
    <property type="entry name" value="Heterochromatin_chromo-domain"/>
</dbReference>
<dbReference type="PANTHER" id="PTHR22812">
    <property type="entry name" value="CHROMOBOX PROTEIN"/>
    <property type="match status" value="1"/>
</dbReference>
<evidence type="ECO:0000313" key="5">
    <source>
        <dbReference type="EMBL" id="KAK6749978.1"/>
    </source>
</evidence>
<dbReference type="CDD" id="cd00024">
    <property type="entry name" value="CD_CSD"/>
    <property type="match status" value="1"/>
</dbReference>
<keyword evidence="2" id="KW-0539">Nucleus</keyword>
<organism evidence="5 6">
    <name type="scientific">Necator americanus</name>
    <name type="common">Human hookworm</name>
    <dbReference type="NCBI Taxonomy" id="51031"/>
    <lineage>
        <taxon>Eukaryota</taxon>
        <taxon>Metazoa</taxon>
        <taxon>Ecdysozoa</taxon>
        <taxon>Nematoda</taxon>
        <taxon>Chromadorea</taxon>
        <taxon>Rhabditida</taxon>
        <taxon>Rhabditina</taxon>
        <taxon>Rhabditomorpha</taxon>
        <taxon>Strongyloidea</taxon>
        <taxon>Ancylostomatidae</taxon>
        <taxon>Bunostominae</taxon>
        <taxon>Necator</taxon>
    </lineage>
</organism>
<comment type="caution">
    <text evidence="5">The sequence shown here is derived from an EMBL/GenBank/DDBJ whole genome shotgun (WGS) entry which is preliminary data.</text>
</comment>
<dbReference type="SMART" id="SM00298">
    <property type="entry name" value="CHROMO"/>
    <property type="match status" value="1"/>
</dbReference>
<comment type="subcellular location">
    <subcellularLocation>
        <location evidence="1">Nucleus</location>
    </subcellularLocation>
</comment>
<dbReference type="SUPFAM" id="SSF54160">
    <property type="entry name" value="Chromo domain-like"/>
    <property type="match status" value="1"/>
</dbReference>
<proteinExistence type="predicted"/>
<dbReference type="EMBL" id="JAVFWL010000004">
    <property type="protein sequence ID" value="KAK6749978.1"/>
    <property type="molecule type" value="Genomic_DNA"/>
</dbReference>
<dbReference type="PROSITE" id="PS50013">
    <property type="entry name" value="CHROMO_2"/>
    <property type="match status" value="1"/>
</dbReference>
<reference evidence="5 6" key="1">
    <citation type="submission" date="2023-08" db="EMBL/GenBank/DDBJ databases">
        <title>A Necator americanus chromosomal reference genome.</title>
        <authorList>
            <person name="Ilik V."/>
            <person name="Petrzelkova K.J."/>
            <person name="Pardy F."/>
            <person name="Fuh T."/>
            <person name="Niatou-Singa F.S."/>
            <person name="Gouil Q."/>
            <person name="Baker L."/>
            <person name="Ritchie M.E."/>
            <person name="Jex A.R."/>
            <person name="Gazzola D."/>
            <person name="Li H."/>
            <person name="Toshio Fujiwara R."/>
            <person name="Zhan B."/>
            <person name="Aroian R.V."/>
            <person name="Pafco B."/>
            <person name="Schwarz E.M."/>
        </authorList>
    </citation>
    <scope>NUCLEOTIDE SEQUENCE [LARGE SCALE GENOMIC DNA]</scope>
    <source>
        <strain evidence="5 6">Aroian</strain>
        <tissue evidence="5">Whole animal</tissue>
    </source>
</reference>
<name>A0ABR1DIN8_NECAM</name>